<dbReference type="InterPro" id="IPR008965">
    <property type="entry name" value="CBM2/CBM3_carb-bd_dom_sf"/>
</dbReference>
<dbReference type="CDD" id="cd08547">
    <property type="entry name" value="Type_II_cohesin"/>
    <property type="match status" value="1"/>
</dbReference>
<evidence type="ECO:0000259" key="3">
    <source>
        <dbReference type="Pfam" id="PF12733"/>
    </source>
</evidence>
<feature type="transmembrane region" description="Helical" evidence="2">
    <location>
        <begin position="367"/>
        <end position="388"/>
    </location>
</feature>
<dbReference type="InterPro" id="IPR025883">
    <property type="entry name" value="Cadherin-like_domain"/>
</dbReference>
<keyword evidence="2" id="KW-0472">Membrane</keyword>
<gene>
    <name evidence="4" type="ORF">HMPREF9473_02214</name>
</gene>
<feature type="compositionally biased region" description="Polar residues" evidence="1">
    <location>
        <begin position="469"/>
        <end position="480"/>
    </location>
</feature>
<dbReference type="RefSeq" id="WP_006780195.1">
    <property type="nucleotide sequence ID" value="NZ_CP040506.1"/>
</dbReference>
<dbReference type="PATRIC" id="fig|742737.3.peg.2241"/>
<dbReference type="Pfam" id="PF12733">
    <property type="entry name" value="Cadherin-like"/>
    <property type="match status" value="1"/>
</dbReference>
<sequence length="569" mass="61271">MKIKMRQFLSSVVIAAVMAVVMPLGTVTSYAATEGRIAFSDKTASVGSEVEINMKVTVSGNGALNNATVVLSYDSSTLQFINGTGASGGAGTVRISVGGDTADAKELSSTLKFKAIQAGASKISVNTQEVYDSENQVVNISQLGSSTITVQAPENASTEAALANLQVSPGTLTPAFSPDVFVYSASVDADVSKITVDAPAKDEKASVVLSGNEDLQPGENQVVCRVVAEDGATVKEYVITVTRAGGDAAGTEVPSGSIAVETPAKTVTIIPLDEGVTIPAGFAECTIKIDGQDVQGWIWATDTEHKYCVFYGMNEAGEKGFYRYDLAEKTMQRYFQDPAAETNVSMEDYAKLAEEHNSLLEDYKLRLYIIVGLGVAAALLLIIVIVLLSTRRRGGGDDEYTNYEEKLNDKREPIRRAAEGLPSQRARIQAERLEEEPVREPVREPARERVRETPRVEKPVVPEEEPVPASTQGPTKQTTFVPKPIVTVSAVQRTQRPPSPEPASQMEPVRQPAPQSQPQPAPQSRPQPKPQPQPAPQSRPQPKPQPVQPPTFGYQVDDDDDEFEVLDLD</sequence>
<keyword evidence="2" id="KW-0812">Transmembrane</keyword>
<feature type="domain" description="Cadherin-like beta-sandwich-like" evidence="3">
    <location>
        <begin position="162"/>
        <end position="243"/>
    </location>
</feature>
<protein>
    <recommendedName>
        <fullName evidence="3">Cadherin-like beta-sandwich-like domain-containing protein</fullName>
    </recommendedName>
</protein>
<dbReference type="SUPFAM" id="SSF49384">
    <property type="entry name" value="Carbohydrate-binding domain"/>
    <property type="match status" value="1"/>
</dbReference>
<dbReference type="EMBL" id="ADLN01000046">
    <property type="protein sequence ID" value="EHI59720.1"/>
    <property type="molecule type" value="Genomic_DNA"/>
</dbReference>
<feature type="compositionally biased region" description="Basic and acidic residues" evidence="1">
    <location>
        <begin position="428"/>
        <end position="461"/>
    </location>
</feature>
<feature type="region of interest" description="Disordered" evidence="1">
    <location>
        <begin position="411"/>
        <end position="569"/>
    </location>
</feature>
<dbReference type="GO" id="GO:0030246">
    <property type="term" value="F:carbohydrate binding"/>
    <property type="evidence" value="ECO:0007669"/>
    <property type="project" value="InterPro"/>
</dbReference>
<reference evidence="4 5" key="1">
    <citation type="submission" date="2011-08" db="EMBL/GenBank/DDBJ databases">
        <title>The Genome Sequence of Clostridium hathewayi WAL-18680.</title>
        <authorList>
            <consortium name="The Broad Institute Genome Sequencing Platform"/>
            <person name="Earl A."/>
            <person name="Ward D."/>
            <person name="Feldgarden M."/>
            <person name="Gevers D."/>
            <person name="Finegold S.M."/>
            <person name="Summanen P.H."/>
            <person name="Molitoris D.R."/>
            <person name="Song M."/>
            <person name="Daigneault M."/>
            <person name="Allen-Vercoe E."/>
            <person name="Young S.K."/>
            <person name="Zeng Q."/>
            <person name="Gargeya S."/>
            <person name="Fitzgerald M."/>
            <person name="Haas B."/>
            <person name="Abouelleil A."/>
            <person name="Alvarado L."/>
            <person name="Arachchi H.M."/>
            <person name="Berlin A."/>
            <person name="Brown A."/>
            <person name="Chapman S.B."/>
            <person name="Chen Z."/>
            <person name="Dunbar C."/>
            <person name="Freedman E."/>
            <person name="Gearin G."/>
            <person name="Gellesch M."/>
            <person name="Goldberg J."/>
            <person name="Griggs A."/>
            <person name="Gujja S."/>
            <person name="Heiman D."/>
            <person name="Howarth C."/>
            <person name="Larson L."/>
            <person name="Lui A."/>
            <person name="MacDonald P.J.P."/>
            <person name="Montmayeur A."/>
            <person name="Murphy C."/>
            <person name="Neiman D."/>
            <person name="Pearson M."/>
            <person name="Priest M."/>
            <person name="Roberts A."/>
            <person name="Saif S."/>
            <person name="Shea T."/>
            <person name="Shenoy N."/>
            <person name="Sisk P."/>
            <person name="Stolte C."/>
            <person name="Sykes S."/>
            <person name="Wortman J."/>
            <person name="Nusbaum C."/>
            <person name="Birren B."/>
        </authorList>
    </citation>
    <scope>NUCLEOTIDE SEQUENCE [LARGE SCALE GENOMIC DNA]</scope>
    <source>
        <strain evidence="4 5">WAL-18680</strain>
    </source>
</reference>
<comment type="caution">
    <text evidence="4">The sequence shown here is derived from an EMBL/GenBank/DDBJ whole genome shotgun (WGS) entry which is preliminary data.</text>
</comment>
<evidence type="ECO:0000313" key="5">
    <source>
        <dbReference type="Proteomes" id="UP000005384"/>
    </source>
</evidence>
<feature type="compositionally biased region" description="Pro residues" evidence="1">
    <location>
        <begin position="515"/>
        <end position="549"/>
    </location>
</feature>
<dbReference type="HOGENOM" id="CLU_019052_0_0_9"/>
<dbReference type="Proteomes" id="UP000005384">
    <property type="component" value="Unassembled WGS sequence"/>
</dbReference>
<evidence type="ECO:0000256" key="1">
    <source>
        <dbReference type="SAM" id="MobiDB-lite"/>
    </source>
</evidence>
<accession>G5IFD7</accession>
<organism evidence="4 5">
    <name type="scientific">Hungatella hathewayi WAL-18680</name>
    <dbReference type="NCBI Taxonomy" id="742737"/>
    <lineage>
        <taxon>Bacteria</taxon>
        <taxon>Bacillati</taxon>
        <taxon>Bacillota</taxon>
        <taxon>Clostridia</taxon>
        <taxon>Lachnospirales</taxon>
        <taxon>Lachnospiraceae</taxon>
        <taxon>Hungatella</taxon>
    </lineage>
</organism>
<proteinExistence type="predicted"/>
<dbReference type="AlphaFoldDB" id="G5IFD7"/>
<feature type="compositionally biased region" description="Acidic residues" evidence="1">
    <location>
        <begin position="556"/>
        <end position="569"/>
    </location>
</feature>
<evidence type="ECO:0000256" key="2">
    <source>
        <dbReference type="SAM" id="Phobius"/>
    </source>
</evidence>
<evidence type="ECO:0000313" key="4">
    <source>
        <dbReference type="EMBL" id="EHI59720.1"/>
    </source>
</evidence>
<keyword evidence="5" id="KW-1185">Reference proteome</keyword>
<dbReference type="Gene3D" id="2.60.40.680">
    <property type="match status" value="1"/>
</dbReference>
<keyword evidence="2" id="KW-1133">Transmembrane helix</keyword>
<name>G5IFD7_9FIRM</name>